<accession>A0A7X6DKJ1</accession>
<feature type="region of interest" description="Disordered" evidence="1">
    <location>
        <begin position="245"/>
        <end position="267"/>
    </location>
</feature>
<evidence type="ECO:0000313" key="3">
    <source>
        <dbReference type="Proteomes" id="UP000521868"/>
    </source>
</evidence>
<sequence length="336" mass="34910">MADSKRSGWSFAAGVMVGGAVALWASFAWLLPAMAPALEPGMASSGATANATSQLVPSNAAPASRPAAGAAPAVAAACGVEPLLAPASARDGRFTLQAAAGAEPPSVRGYLAAARDAARQGRWRDSEVALLVACGLAAGRSPRVSVPVADVQSLLGQRYLEAAEVQRDETARALLLERAEGLLEQSLLAYTVVLGSDASKSRMAARRVAALGKLREGPDRLAPADADGAWNAPGAPALATLGAGAQPPWGGPWAPGATESRSARQPAELIRSDPELTELEANLARLQAQAANVARDPAGLRQRSELARAQRDAQCRDKPCLLRWYAQRKRELFAEF</sequence>
<name>A0A7X6DKJ1_9BURK</name>
<organism evidence="2 3">
    <name type="scientific">Ramlibacter lithotrophicus</name>
    <dbReference type="NCBI Taxonomy" id="2606681"/>
    <lineage>
        <taxon>Bacteria</taxon>
        <taxon>Pseudomonadati</taxon>
        <taxon>Pseudomonadota</taxon>
        <taxon>Betaproteobacteria</taxon>
        <taxon>Burkholderiales</taxon>
        <taxon>Comamonadaceae</taxon>
        <taxon>Ramlibacter</taxon>
    </lineage>
</organism>
<feature type="compositionally biased region" description="Low complexity" evidence="1">
    <location>
        <begin position="245"/>
        <end position="257"/>
    </location>
</feature>
<comment type="caution">
    <text evidence="2">The sequence shown here is derived from an EMBL/GenBank/DDBJ whole genome shotgun (WGS) entry which is preliminary data.</text>
</comment>
<protein>
    <submittedName>
        <fullName evidence="2">Uncharacterized protein</fullName>
    </submittedName>
</protein>
<evidence type="ECO:0000313" key="2">
    <source>
        <dbReference type="EMBL" id="NKE68779.1"/>
    </source>
</evidence>
<keyword evidence="3" id="KW-1185">Reference proteome</keyword>
<dbReference type="EMBL" id="VTOX01000012">
    <property type="protein sequence ID" value="NKE68779.1"/>
    <property type="molecule type" value="Genomic_DNA"/>
</dbReference>
<dbReference type="Proteomes" id="UP000521868">
    <property type="component" value="Unassembled WGS sequence"/>
</dbReference>
<reference evidence="2 3" key="1">
    <citation type="journal article" date="2020" name="Nature">
        <title>Bacterial chemolithoautotrophy via manganese oxidation.</title>
        <authorList>
            <person name="Yu H."/>
            <person name="Leadbetter J.R."/>
        </authorList>
    </citation>
    <scope>NUCLEOTIDE SEQUENCE [LARGE SCALE GENOMIC DNA]</scope>
    <source>
        <strain evidence="2 3">RBP-1</strain>
    </source>
</reference>
<evidence type="ECO:0000256" key="1">
    <source>
        <dbReference type="SAM" id="MobiDB-lite"/>
    </source>
</evidence>
<gene>
    <name evidence="2" type="ORF">RAMLITH_23430</name>
</gene>
<proteinExistence type="predicted"/>
<dbReference type="RefSeq" id="WP_168109913.1">
    <property type="nucleotide sequence ID" value="NZ_VTOX01000012.1"/>
</dbReference>
<dbReference type="AlphaFoldDB" id="A0A7X6DKJ1"/>